<dbReference type="SUPFAM" id="SSF51735">
    <property type="entry name" value="NAD(P)-binding Rossmann-fold domains"/>
    <property type="match status" value="1"/>
</dbReference>
<accession>A0AA35SKN7</accession>
<name>A0AA35SKN7_GEOBA</name>
<dbReference type="Pfam" id="PF05368">
    <property type="entry name" value="NmrA"/>
    <property type="match status" value="1"/>
</dbReference>
<evidence type="ECO:0000259" key="4">
    <source>
        <dbReference type="Pfam" id="PF05368"/>
    </source>
</evidence>
<protein>
    <recommendedName>
        <fullName evidence="3">NmrA-like family domain-containing protein 1</fullName>
    </recommendedName>
</protein>
<dbReference type="Gene3D" id="3.40.50.720">
    <property type="entry name" value="NAD(P)-binding Rossmann-like Domain"/>
    <property type="match status" value="1"/>
</dbReference>
<dbReference type="InterPro" id="IPR036291">
    <property type="entry name" value="NAD(P)-bd_dom_sf"/>
</dbReference>
<dbReference type="EMBL" id="CASHTH010002501">
    <property type="protein sequence ID" value="CAI8030828.1"/>
    <property type="molecule type" value="Genomic_DNA"/>
</dbReference>
<reference evidence="5" key="1">
    <citation type="submission" date="2023-03" db="EMBL/GenBank/DDBJ databases">
        <authorList>
            <person name="Steffen K."/>
            <person name="Cardenas P."/>
        </authorList>
    </citation>
    <scope>NUCLEOTIDE SEQUENCE</scope>
</reference>
<evidence type="ECO:0000313" key="6">
    <source>
        <dbReference type="Proteomes" id="UP001174909"/>
    </source>
</evidence>
<dbReference type="CDD" id="cd05251">
    <property type="entry name" value="NmrA_like_SDR_a"/>
    <property type="match status" value="1"/>
</dbReference>
<sequence>MSKLITVFGATGGQGGPVAQALLRSGFRVRAVTRSTESDKAKALKDAGADVVAGSVTNAESVRAAVTGVHGVYLVTLVSPDEEQVGKAASDECKKAGVQHVVFSGLDSAKDKIGKAVHHFDSKSAVEKYLDEIGVPNTSVRFPFYFENFIDFVQYSKQSDGSYSHTLPMNGPMDAMSVADGAPIVVEVLKNPDRYIGKKVGLSAGRLTIGEYTEVISKVTGKTVKYNQVSFEQYANQPNNPFAAEMSAMYEYYSKADTPYDEKFTRSINPDTLTFQQWAKQNKEKLLKKFAA</sequence>
<proteinExistence type="inferred from homology"/>
<dbReference type="AlphaFoldDB" id="A0AA35SKN7"/>
<organism evidence="5 6">
    <name type="scientific">Geodia barretti</name>
    <name type="common">Barrett's horny sponge</name>
    <dbReference type="NCBI Taxonomy" id="519541"/>
    <lineage>
        <taxon>Eukaryota</taxon>
        <taxon>Metazoa</taxon>
        <taxon>Porifera</taxon>
        <taxon>Demospongiae</taxon>
        <taxon>Heteroscleromorpha</taxon>
        <taxon>Tetractinellida</taxon>
        <taxon>Astrophorina</taxon>
        <taxon>Geodiidae</taxon>
        <taxon>Geodia</taxon>
    </lineage>
</organism>
<dbReference type="PANTHER" id="PTHR42748">
    <property type="entry name" value="NITROGEN METABOLITE REPRESSION PROTEIN NMRA FAMILY MEMBER"/>
    <property type="match status" value="1"/>
</dbReference>
<gene>
    <name evidence="5" type="ORF">GBAR_LOCUS17483</name>
</gene>
<dbReference type="Gene3D" id="3.90.25.10">
    <property type="entry name" value="UDP-galactose 4-epimerase, domain 1"/>
    <property type="match status" value="1"/>
</dbReference>
<keyword evidence="2" id="KW-0521">NADP</keyword>
<evidence type="ECO:0000256" key="1">
    <source>
        <dbReference type="ARBA" id="ARBA00006328"/>
    </source>
</evidence>
<dbReference type="InterPro" id="IPR051164">
    <property type="entry name" value="NmrA-like_oxidored"/>
</dbReference>
<dbReference type="InterPro" id="IPR008030">
    <property type="entry name" value="NmrA-like"/>
</dbReference>
<dbReference type="Proteomes" id="UP001174909">
    <property type="component" value="Unassembled WGS sequence"/>
</dbReference>
<comment type="caution">
    <text evidence="5">The sequence shown here is derived from an EMBL/GenBank/DDBJ whole genome shotgun (WGS) entry which is preliminary data.</text>
</comment>
<evidence type="ECO:0000313" key="5">
    <source>
        <dbReference type="EMBL" id="CAI8030828.1"/>
    </source>
</evidence>
<dbReference type="PANTHER" id="PTHR42748:SF7">
    <property type="entry name" value="NMRA LIKE REDOX SENSOR 1-RELATED"/>
    <property type="match status" value="1"/>
</dbReference>
<keyword evidence="6" id="KW-1185">Reference proteome</keyword>
<dbReference type="GO" id="GO:0005634">
    <property type="term" value="C:nucleus"/>
    <property type="evidence" value="ECO:0007669"/>
    <property type="project" value="TreeGrafter"/>
</dbReference>
<comment type="similarity">
    <text evidence="1">Belongs to the NmrA-type oxidoreductase family.</text>
</comment>
<feature type="domain" description="NmrA-like" evidence="4">
    <location>
        <begin position="1"/>
        <end position="260"/>
    </location>
</feature>
<evidence type="ECO:0000256" key="3">
    <source>
        <dbReference type="ARBA" id="ARBA00040296"/>
    </source>
</evidence>
<evidence type="ECO:0000256" key="2">
    <source>
        <dbReference type="ARBA" id="ARBA00022857"/>
    </source>
</evidence>